<accession>A0AAE1NWQ1</accession>
<evidence type="ECO:0000256" key="1">
    <source>
        <dbReference type="SAM" id="Phobius"/>
    </source>
</evidence>
<dbReference type="InterPro" id="IPR000073">
    <property type="entry name" value="AB_hydrolase_1"/>
</dbReference>
<reference evidence="3" key="1">
    <citation type="submission" date="2023-11" db="EMBL/GenBank/DDBJ databases">
        <title>Genome assemblies of two species of porcelain crab, Petrolisthes cinctipes and Petrolisthes manimaculis (Anomura: Porcellanidae).</title>
        <authorList>
            <person name="Angst P."/>
        </authorList>
    </citation>
    <scope>NUCLEOTIDE SEQUENCE</scope>
    <source>
        <strain evidence="3">PB745_02</strain>
        <tissue evidence="3">Gill</tissue>
    </source>
</reference>
<dbReference type="GO" id="GO:0004622">
    <property type="term" value="F:phosphatidylcholine lysophospholipase activity"/>
    <property type="evidence" value="ECO:0007669"/>
    <property type="project" value="TreeGrafter"/>
</dbReference>
<proteinExistence type="predicted"/>
<keyword evidence="1" id="KW-1133">Transmembrane helix</keyword>
<name>A0AAE1NWQ1_9EUCA</name>
<sequence length="418" mass="47521">MSYSCERMNERHCSRPCIHQQMDRNRNSYNDDDNDITCQQEGECYQQLWWRYLIGSVKMELLPLLREQMRCTSRIRRRNRFVRPVVVGAAVVLVSVWVVVPVVYRASPSLQRFFIFLNKVGNDVNLSRPENLGLPGTRSFHLNTDDDVTVGVWHILPESLINSAPEEDPTDRDTWFEASLADTRPIVLYLHGNKGSRGQPHRIDTYTMLRRQDYHVIAFDYRGYADSSPVTPSETGLVADTKAMLAYLQSKSGRSPIIVWGHSLGTGVSCHAVADVCGQLKCPQALILEAPFNNIRDEVKLNPLSQLFHYLPYFDWAFVQPLKSIDAEFKSDAHIPKITCPILILHAQDDNIVPVQLGRKLERAARRGRPPEAGVVKFVEVDGKLGLGHNHINHSPLVPALVREFIDKAVSDTRTRNF</sequence>
<evidence type="ECO:0000259" key="2">
    <source>
        <dbReference type="Pfam" id="PF00561"/>
    </source>
</evidence>
<keyword evidence="1" id="KW-0812">Transmembrane</keyword>
<organism evidence="3 4">
    <name type="scientific">Petrolisthes manimaculis</name>
    <dbReference type="NCBI Taxonomy" id="1843537"/>
    <lineage>
        <taxon>Eukaryota</taxon>
        <taxon>Metazoa</taxon>
        <taxon>Ecdysozoa</taxon>
        <taxon>Arthropoda</taxon>
        <taxon>Crustacea</taxon>
        <taxon>Multicrustacea</taxon>
        <taxon>Malacostraca</taxon>
        <taxon>Eumalacostraca</taxon>
        <taxon>Eucarida</taxon>
        <taxon>Decapoda</taxon>
        <taxon>Pleocyemata</taxon>
        <taxon>Anomura</taxon>
        <taxon>Galatheoidea</taxon>
        <taxon>Porcellanidae</taxon>
        <taxon>Petrolisthes</taxon>
    </lineage>
</organism>
<dbReference type="AlphaFoldDB" id="A0AAE1NWQ1"/>
<dbReference type="GO" id="GO:0052651">
    <property type="term" value="P:monoacylglycerol catabolic process"/>
    <property type="evidence" value="ECO:0007669"/>
    <property type="project" value="TreeGrafter"/>
</dbReference>
<dbReference type="EMBL" id="JAWZYT010003813">
    <property type="protein sequence ID" value="KAK4296641.1"/>
    <property type="molecule type" value="Genomic_DNA"/>
</dbReference>
<keyword evidence="1" id="KW-0472">Membrane</keyword>
<evidence type="ECO:0000313" key="3">
    <source>
        <dbReference type="EMBL" id="KAK4296641.1"/>
    </source>
</evidence>
<dbReference type="Gene3D" id="3.40.50.1820">
    <property type="entry name" value="alpha/beta hydrolase"/>
    <property type="match status" value="1"/>
</dbReference>
<dbReference type="GO" id="GO:0047372">
    <property type="term" value="F:monoacylglycerol lipase activity"/>
    <property type="evidence" value="ECO:0007669"/>
    <property type="project" value="TreeGrafter"/>
</dbReference>
<dbReference type="GO" id="GO:0006660">
    <property type="term" value="P:phosphatidylserine catabolic process"/>
    <property type="evidence" value="ECO:0007669"/>
    <property type="project" value="TreeGrafter"/>
</dbReference>
<dbReference type="Proteomes" id="UP001292094">
    <property type="component" value="Unassembled WGS sequence"/>
</dbReference>
<dbReference type="PANTHER" id="PTHR12277">
    <property type="entry name" value="ALPHA/BETA HYDROLASE DOMAIN-CONTAINING PROTEIN"/>
    <property type="match status" value="1"/>
</dbReference>
<gene>
    <name evidence="3" type="ORF">Pmani_030879</name>
</gene>
<protein>
    <recommendedName>
        <fullName evidence="2">AB hydrolase-1 domain-containing protein</fullName>
    </recommendedName>
</protein>
<dbReference type="InterPro" id="IPR029058">
    <property type="entry name" value="AB_hydrolase_fold"/>
</dbReference>
<dbReference type="PANTHER" id="PTHR12277:SF194">
    <property type="entry name" value="FI04476P"/>
    <property type="match status" value="1"/>
</dbReference>
<evidence type="ECO:0000313" key="4">
    <source>
        <dbReference type="Proteomes" id="UP001292094"/>
    </source>
</evidence>
<dbReference type="SUPFAM" id="SSF53474">
    <property type="entry name" value="alpha/beta-Hydrolases"/>
    <property type="match status" value="1"/>
</dbReference>
<comment type="caution">
    <text evidence="3">The sequence shown here is derived from an EMBL/GenBank/DDBJ whole genome shotgun (WGS) entry which is preliminary data.</text>
</comment>
<dbReference type="Pfam" id="PF00561">
    <property type="entry name" value="Abhydrolase_1"/>
    <property type="match status" value="1"/>
</dbReference>
<feature type="domain" description="AB hydrolase-1" evidence="2">
    <location>
        <begin position="185"/>
        <end position="279"/>
    </location>
</feature>
<keyword evidence="4" id="KW-1185">Reference proteome</keyword>
<feature type="transmembrane region" description="Helical" evidence="1">
    <location>
        <begin position="81"/>
        <end position="104"/>
    </location>
</feature>
<dbReference type="GO" id="GO:0005789">
    <property type="term" value="C:endoplasmic reticulum membrane"/>
    <property type="evidence" value="ECO:0007669"/>
    <property type="project" value="TreeGrafter"/>
</dbReference>